<sequence>MATTQPFENPAAAVNAGSPDSLAWVYDQVARRAYALKDAAPYLANEAWTLCGHVNSLRADRAAR</sequence>
<dbReference type="RefSeq" id="WP_133206113.1">
    <property type="nucleotide sequence ID" value="NZ_SMRU01000029.1"/>
</dbReference>
<evidence type="ECO:0000313" key="2">
    <source>
        <dbReference type="Proteomes" id="UP000295511"/>
    </source>
</evidence>
<evidence type="ECO:0000313" key="1">
    <source>
        <dbReference type="EMBL" id="TDF91526.1"/>
    </source>
</evidence>
<accession>A0A4R5K975</accession>
<proteinExistence type="predicted"/>
<gene>
    <name evidence="1" type="ORF">E1809_20580</name>
</gene>
<keyword evidence="2" id="KW-1185">Reference proteome</keyword>
<dbReference type="AlphaFoldDB" id="A0A4R5K975"/>
<protein>
    <submittedName>
        <fullName evidence="1">Uncharacterized protein</fullName>
    </submittedName>
</protein>
<dbReference type="EMBL" id="SMRU01000029">
    <property type="protein sequence ID" value="TDF91526.1"/>
    <property type="molecule type" value="Genomic_DNA"/>
</dbReference>
<comment type="caution">
    <text evidence="1">The sequence shown here is derived from an EMBL/GenBank/DDBJ whole genome shotgun (WGS) entry which is preliminary data.</text>
</comment>
<name>A0A4R5K975_9MICC</name>
<reference evidence="1 2" key="1">
    <citation type="submission" date="2019-03" db="EMBL/GenBank/DDBJ databases">
        <title>Whole genome sequence of Arthrobacter sp JH1-1.</title>
        <authorList>
            <person name="Trinh H.N."/>
        </authorList>
    </citation>
    <scope>NUCLEOTIDE SEQUENCE [LARGE SCALE GENOMIC DNA]</scope>
    <source>
        <strain evidence="1 2">JH1-1</strain>
    </source>
</reference>
<dbReference type="Proteomes" id="UP000295511">
    <property type="component" value="Unassembled WGS sequence"/>
</dbReference>
<organism evidence="1 2">
    <name type="scientific">Arthrobacter terricola</name>
    <dbReference type="NCBI Taxonomy" id="2547396"/>
    <lineage>
        <taxon>Bacteria</taxon>
        <taxon>Bacillati</taxon>
        <taxon>Actinomycetota</taxon>
        <taxon>Actinomycetes</taxon>
        <taxon>Micrococcales</taxon>
        <taxon>Micrococcaceae</taxon>
        <taxon>Arthrobacter</taxon>
    </lineage>
</organism>